<dbReference type="Proteomes" id="UP000801492">
    <property type="component" value="Unassembled WGS sequence"/>
</dbReference>
<proteinExistence type="predicted"/>
<reference evidence="2" key="1">
    <citation type="submission" date="2019-08" db="EMBL/GenBank/DDBJ databases">
        <title>The genome of the North American firefly Photinus pyralis.</title>
        <authorList>
            <consortium name="Photinus pyralis genome working group"/>
            <person name="Fallon T.R."/>
            <person name="Sander Lower S.E."/>
            <person name="Weng J.-K."/>
        </authorList>
    </citation>
    <scope>NUCLEOTIDE SEQUENCE</scope>
    <source>
        <strain evidence="2">TRF0915ILg1</strain>
        <tissue evidence="2">Whole body</tissue>
    </source>
</reference>
<keyword evidence="3" id="KW-1185">Reference proteome</keyword>
<evidence type="ECO:0000313" key="3">
    <source>
        <dbReference type="Proteomes" id="UP000801492"/>
    </source>
</evidence>
<sequence length="264" mass="30665">MWSDLREEGYSFLLTSRLQQDPLENLFSAVRSKEGFNFNPSCASIRASLQFNIFMGLQQPPETKNCETDDDISLDLALETEDLASSSSNTDEEYVPPTLEFSESLETCSIYYVTGYLLYKIMNKYKCKICENILSDDSEIPLGDKKELLIVFRDYGHESSEKVKHLKRPSEYLARVVKLIVEVFYSIINKYKHCCNIMTILKNTAETEIKRQWGEWFQDDQCCLEHRKFATKFLLQILLLKVVKWGTPRNLVAGVRNFVCRLNN</sequence>
<evidence type="ECO:0000313" key="2">
    <source>
        <dbReference type="EMBL" id="KAF2895726.1"/>
    </source>
</evidence>
<protein>
    <recommendedName>
        <fullName evidence="1">Transposable element P transposase-like RNase H C-terminal domain-containing protein</fullName>
    </recommendedName>
</protein>
<dbReference type="Pfam" id="PF21789">
    <property type="entry name" value="TNP-like_RNaseH_C"/>
    <property type="match status" value="1"/>
</dbReference>
<dbReference type="InterPro" id="IPR048367">
    <property type="entry name" value="TNP-like_RNaseH_C"/>
</dbReference>
<name>A0A8K0GE59_IGNLU</name>
<dbReference type="AlphaFoldDB" id="A0A8K0GE59"/>
<dbReference type="OrthoDB" id="8059068at2759"/>
<feature type="domain" description="Transposable element P transposase-like RNase H C-terminal" evidence="1">
    <location>
        <begin position="19"/>
        <end position="43"/>
    </location>
</feature>
<gene>
    <name evidence="2" type="ORF">ILUMI_10450</name>
</gene>
<accession>A0A8K0GE59</accession>
<evidence type="ECO:0000259" key="1">
    <source>
        <dbReference type="Pfam" id="PF21789"/>
    </source>
</evidence>
<dbReference type="EMBL" id="VTPC01005714">
    <property type="protein sequence ID" value="KAF2895726.1"/>
    <property type="molecule type" value="Genomic_DNA"/>
</dbReference>
<organism evidence="2 3">
    <name type="scientific">Ignelater luminosus</name>
    <name type="common">Cucubano</name>
    <name type="synonym">Pyrophorus luminosus</name>
    <dbReference type="NCBI Taxonomy" id="2038154"/>
    <lineage>
        <taxon>Eukaryota</taxon>
        <taxon>Metazoa</taxon>
        <taxon>Ecdysozoa</taxon>
        <taxon>Arthropoda</taxon>
        <taxon>Hexapoda</taxon>
        <taxon>Insecta</taxon>
        <taxon>Pterygota</taxon>
        <taxon>Neoptera</taxon>
        <taxon>Endopterygota</taxon>
        <taxon>Coleoptera</taxon>
        <taxon>Polyphaga</taxon>
        <taxon>Elateriformia</taxon>
        <taxon>Elateroidea</taxon>
        <taxon>Elateridae</taxon>
        <taxon>Agrypninae</taxon>
        <taxon>Pyrophorini</taxon>
        <taxon>Ignelater</taxon>
    </lineage>
</organism>
<comment type="caution">
    <text evidence="2">The sequence shown here is derived from an EMBL/GenBank/DDBJ whole genome shotgun (WGS) entry which is preliminary data.</text>
</comment>